<evidence type="ECO:0000256" key="2">
    <source>
        <dbReference type="SAM" id="Phobius"/>
    </source>
</evidence>
<feature type="compositionally biased region" description="Basic and acidic residues" evidence="1">
    <location>
        <begin position="64"/>
        <end position="73"/>
    </location>
</feature>
<proteinExistence type="predicted"/>
<feature type="region of interest" description="Disordered" evidence="1">
    <location>
        <begin position="59"/>
        <end position="114"/>
    </location>
</feature>
<keyword evidence="4" id="KW-1185">Reference proteome</keyword>
<evidence type="ECO:0000256" key="1">
    <source>
        <dbReference type="SAM" id="MobiDB-lite"/>
    </source>
</evidence>
<name>A0ABT0A7I9_9SPHN</name>
<protein>
    <submittedName>
        <fullName evidence="3">Energy transducer TonB</fullName>
    </submittedName>
</protein>
<feature type="compositionally biased region" description="Acidic residues" evidence="1">
    <location>
        <begin position="74"/>
        <end position="84"/>
    </location>
</feature>
<dbReference type="Proteomes" id="UP001162802">
    <property type="component" value="Unassembled WGS sequence"/>
</dbReference>
<feature type="compositionally biased region" description="Basic and acidic residues" evidence="1">
    <location>
        <begin position="85"/>
        <end position="96"/>
    </location>
</feature>
<keyword evidence="2" id="KW-1133">Transmembrane helix</keyword>
<dbReference type="EMBL" id="JALHAT010000001">
    <property type="protein sequence ID" value="MCJ1959150.1"/>
    <property type="molecule type" value="Genomic_DNA"/>
</dbReference>
<evidence type="ECO:0000313" key="4">
    <source>
        <dbReference type="Proteomes" id="UP001162802"/>
    </source>
</evidence>
<keyword evidence="2" id="KW-0812">Transmembrane</keyword>
<accession>A0ABT0A7I9</accession>
<sequence length="255" mass="27542">MRDVSALSHTGYRSGSPRQRALSASLSAGIVVLVLLAAIYQTQIAPRLDDAAPTVTSFDVEGEQQDKGDKAAEEEQEEAEEEEKPAEREVPERFVEPVEVPPEKAPTAPQPKPAYSWLKMSSTDMAAADIGKMSAPAPTTGNEAGGGKTYGPGEGPGGAVLYNADWYRRPTNAELASYLPAQRPDEGYGLIACQTIADYRVENCQILGESPRGSGFGLAVLNAAWQFRVKPPQINGKPQLGTWVRIRIDYGIRRL</sequence>
<gene>
    <name evidence="3" type="ORF">MTR65_00450</name>
</gene>
<organism evidence="3 4">
    <name type="scientific">Novosphingobium mangrovi</name>
    <name type="common">ex Hu et al. 2023</name>
    <dbReference type="NCBI Taxonomy" id="2930094"/>
    <lineage>
        <taxon>Bacteria</taxon>
        <taxon>Pseudomonadati</taxon>
        <taxon>Pseudomonadota</taxon>
        <taxon>Alphaproteobacteria</taxon>
        <taxon>Sphingomonadales</taxon>
        <taxon>Sphingomonadaceae</taxon>
        <taxon>Novosphingobium</taxon>
    </lineage>
</organism>
<evidence type="ECO:0000313" key="3">
    <source>
        <dbReference type="EMBL" id="MCJ1959150.1"/>
    </source>
</evidence>
<dbReference type="RefSeq" id="WP_243796263.1">
    <property type="nucleotide sequence ID" value="NZ_JALHAT010000001.1"/>
</dbReference>
<keyword evidence="2" id="KW-0472">Membrane</keyword>
<feature type="compositionally biased region" description="Pro residues" evidence="1">
    <location>
        <begin position="99"/>
        <end position="112"/>
    </location>
</feature>
<comment type="caution">
    <text evidence="3">The sequence shown here is derived from an EMBL/GenBank/DDBJ whole genome shotgun (WGS) entry which is preliminary data.</text>
</comment>
<reference evidence="3" key="1">
    <citation type="submission" date="2022-03" db="EMBL/GenBank/DDBJ databases">
        <title>Identification of a novel bacterium isolated from mangrove sediments.</title>
        <authorList>
            <person name="Pan X."/>
        </authorList>
    </citation>
    <scope>NUCLEOTIDE SEQUENCE</scope>
    <source>
        <strain evidence="3">B2637</strain>
    </source>
</reference>
<feature type="transmembrane region" description="Helical" evidence="2">
    <location>
        <begin position="21"/>
        <end position="40"/>
    </location>
</feature>